<keyword evidence="9" id="KW-1185">Reference proteome</keyword>
<gene>
    <name evidence="8" type="ORF">CODIS_16400</name>
</gene>
<keyword evidence="2 6" id="KW-0349">Heme</keyword>
<name>A0A7Z1AFT4_9GAMM</name>
<organism evidence="8 9">
    <name type="scientific">Candidatus Thiodiazotropha endolucinida</name>
    <dbReference type="NCBI Taxonomy" id="1655433"/>
    <lineage>
        <taxon>Bacteria</taxon>
        <taxon>Pseudomonadati</taxon>
        <taxon>Pseudomonadota</taxon>
        <taxon>Gammaproteobacteria</taxon>
        <taxon>Chromatiales</taxon>
        <taxon>Sedimenticolaceae</taxon>
        <taxon>Candidatus Thiodiazotropha</taxon>
    </lineage>
</organism>
<evidence type="ECO:0000313" key="8">
    <source>
        <dbReference type="EMBL" id="ODJ88227.1"/>
    </source>
</evidence>
<sequence length="544" mass="61732">MKINFKRLAYLSFFITASLYSTLSMNDADIDSRAYTLGKQFYTEGLQPNGKLVKATIQGDITVEGDQLICETCHRKSGMGSTEGQQVVPAVAGNVLFKPLKIPVSKPPEPPVFREGYTRETLMTAIRDGIDANGKPLDPFMPRYDIDDETLDGLMVYLDTLSQTASPGVTEDTIHFATIVLSSNSMEKNKALQDVMEQYVLQKNIETRYESKRAKNAPWHKEWLFKPYRKWQIHTWELRGEKESWPGQLADYYQKQPVFALINGIVPSGWELVHEFCERETIPCLFPTTSLPVIDETDFYTIYLTKGAVHEAEAVASYITKTLSVKSVIQFIDKSSQLSLASADSLRKELEKNGLVVNDVVVRDPSDSSQLLPELDSERAVVLWLDRGKSDQLINGASQQKNRPPIILSTLHYGHDSSRIPNDLANSLVFVHTSEMPDKTNRLLMHSTGWFRAKRIYDPNAKEIQANAYFALKVVGDAVKHIRGYFYRDYFIEKIEHMIDDLPYTSIYPRVSMAPDQRFVSRGYYIAKLDGKGGIRNITEWIAP</sequence>
<dbReference type="PROSITE" id="PS51007">
    <property type="entry name" value="CYTC"/>
    <property type="match status" value="1"/>
</dbReference>
<comment type="caution">
    <text evidence="8">The sequence shown here is derived from an EMBL/GenBank/DDBJ whole genome shotgun (WGS) entry which is preliminary data.</text>
</comment>
<evidence type="ECO:0000313" key="9">
    <source>
        <dbReference type="Proteomes" id="UP000094769"/>
    </source>
</evidence>
<accession>A0A7Z1AFT4</accession>
<proteinExistence type="inferred from homology"/>
<dbReference type="Gene3D" id="3.40.50.2300">
    <property type="match status" value="2"/>
</dbReference>
<dbReference type="SUPFAM" id="SSF53822">
    <property type="entry name" value="Periplasmic binding protein-like I"/>
    <property type="match status" value="1"/>
</dbReference>
<keyword evidence="4" id="KW-0732">Signal</keyword>
<dbReference type="OrthoDB" id="5558268at2"/>
<evidence type="ECO:0000259" key="7">
    <source>
        <dbReference type="PROSITE" id="PS51007"/>
    </source>
</evidence>
<reference evidence="8 9" key="1">
    <citation type="submission" date="2016-06" db="EMBL/GenBank/DDBJ databases">
        <title>Genome sequence of endosymbiont of Candidatus Endolucinida thiodiazotropha.</title>
        <authorList>
            <person name="Poehlein A."/>
            <person name="Koenig S."/>
            <person name="Heiden S.E."/>
            <person name="Thuermer A."/>
            <person name="Voget S."/>
            <person name="Daniel R."/>
            <person name="Markert S."/>
            <person name="Gros O."/>
            <person name="Schweder T."/>
        </authorList>
    </citation>
    <scope>NUCLEOTIDE SEQUENCE [LARGE SCALE GENOMIC DNA]</scope>
    <source>
        <strain evidence="8 9">COS</strain>
    </source>
</reference>
<dbReference type="GO" id="GO:0046872">
    <property type="term" value="F:metal ion binding"/>
    <property type="evidence" value="ECO:0007669"/>
    <property type="project" value="UniProtKB-KW"/>
</dbReference>
<feature type="domain" description="Cytochrome c" evidence="7">
    <location>
        <begin position="54"/>
        <end position="162"/>
    </location>
</feature>
<evidence type="ECO:0000256" key="2">
    <source>
        <dbReference type="ARBA" id="ARBA00022617"/>
    </source>
</evidence>
<dbReference type="SUPFAM" id="SSF46626">
    <property type="entry name" value="Cytochrome c"/>
    <property type="match status" value="1"/>
</dbReference>
<dbReference type="InterPro" id="IPR028081">
    <property type="entry name" value="Leu-bd"/>
</dbReference>
<dbReference type="Pfam" id="PF13458">
    <property type="entry name" value="Peripla_BP_6"/>
    <property type="match status" value="1"/>
</dbReference>
<evidence type="ECO:0000256" key="1">
    <source>
        <dbReference type="ARBA" id="ARBA00010062"/>
    </source>
</evidence>
<dbReference type="InterPro" id="IPR036909">
    <property type="entry name" value="Cyt_c-like_dom_sf"/>
</dbReference>
<dbReference type="Proteomes" id="UP000094769">
    <property type="component" value="Unassembled WGS sequence"/>
</dbReference>
<dbReference type="RefSeq" id="WP_069123570.1">
    <property type="nucleotide sequence ID" value="NZ_MARB01000007.1"/>
</dbReference>
<evidence type="ECO:0000256" key="6">
    <source>
        <dbReference type="PROSITE-ProRule" id="PRU00433"/>
    </source>
</evidence>
<comment type="similarity">
    <text evidence="1">Belongs to the leucine-binding protein family.</text>
</comment>
<evidence type="ECO:0000256" key="4">
    <source>
        <dbReference type="ARBA" id="ARBA00022729"/>
    </source>
</evidence>
<dbReference type="InterPro" id="IPR009056">
    <property type="entry name" value="Cyt_c-like_dom"/>
</dbReference>
<dbReference type="GO" id="GO:0009055">
    <property type="term" value="F:electron transfer activity"/>
    <property type="evidence" value="ECO:0007669"/>
    <property type="project" value="InterPro"/>
</dbReference>
<protein>
    <recommendedName>
        <fullName evidence="7">Cytochrome c domain-containing protein</fullName>
    </recommendedName>
</protein>
<dbReference type="InterPro" id="IPR028082">
    <property type="entry name" value="Peripla_BP_I"/>
</dbReference>
<evidence type="ECO:0000256" key="3">
    <source>
        <dbReference type="ARBA" id="ARBA00022723"/>
    </source>
</evidence>
<dbReference type="GO" id="GO:0020037">
    <property type="term" value="F:heme binding"/>
    <property type="evidence" value="ECO:0007669"/>
    <property type="project" value="InterPro"/>
</dbReference>
<evidence type="ECO:0000256" key="5">
    <source>
        <dbReference type="ARBA" id="ARBA00023004"/>
    </source>
</evidence>
<keyword evidence="5 6" id="KW-0408">Iron</keyword>
<dbReference type="EMBL" id="MARB01000007">
    <property type="protein sequence ID" value="ODJ88227.1"/>
    <property type="molecule type" value="Genomic_DNA"/>
</dbReference>
<dbReference type="AlphaFoldDB" id="A0A7Z1AFT4"/>
<keyword evidence="3 6" id="KW-0479">Metal-binding</keyword>